<evidence type="ECO:0000256" key="1">
    <source>
        <dbReference type="SAM" id="SignalP"/>
    </source>
</evidence>
<feature type="signal peptide" evidence="1">
    <location>
        <begin position="1"/>
        <end position="19"/>
    </location>
</feature>
<accession>A0A090XE67</accession>
<name>A0A090XE67_IXORI</name>
<reference evidence="2" key="1">
    <citation type="journal article" date="2015" name="PLoS Negl. Trop. Dis.">
        <title>Deep Sequencing Analysis of the Ixodes ricinus Haemocytome.</title>
        <authorList>
            <person name="Kotsyfakis M."/>
            <person name="Kopacek P."/>
            <person name="Franta Z."/>
            <person name="Pedra J.H."/>
            <person name="Ribeiro J.M."/>
        </authorList>
    </citation>
    <scope>NUCLEOTIDE SEQUENCE</scope>
</reference>
<proteinExistence type="evidence at transcript level"/>
<dbReference type="EMBL" id="GBIH01002372">
    <property type="protein sequence ID" value="JAC92338.1"/>
    <property type="molecule type" value="mRNA"/>
</dbReference>
<organism evidence="2">
    <name type="scientific">Ixodes ricinus</name>
    <name type="common">Common tick</name>
    <name type="synonym">Acarus ricinus</name>
    <dbReference type="NCBI Taxonomy" id="34613"/>
    <lineage>
        <taxon>Eukaryota</taxon>
        <taxon>Metazoa</taxon>
        <taxon>Ecdysozoa</taxon>
        <taxon>Arthropoda</taxon>
        <taxon>Chelicerata</taxon>
        <taxon>Arachnida</taxon>
        <taxon>Acari</taxon>
        <taxon>Parasitiformes</taxon>
        <taxon>Ixodida</taxon>
        <taxon>Ixodoidea</taxon>
        <taxon>Ixodidae</taxon>
        <taxon>Ixodinae</taxon>
        <taxon>Ixodes</taxon>
    </lineage>
</organism>
<dbReference type="AlphaFoldDB" id="A0A090XE67"/>
<evidence type="ECO:0000313" key="2">
    <source>
        <dbReference type="EMBL" id="JAC92338.1"/>
    </source>
</evidence>
<sequence>MQLVVFAVVLILPALQSEGFFSGTEHQDGCMAIILACRRSRLRDSVDLVYYKILILCSAHWYAPEAVGRSCQRWFASDNDLNCTRFVREALPKLGARDWRLH</sequence>
<feature type="chain" id="PRO_5001868473" evidence="1">
    <location>
        <begin position="20"/>
        <end position="102"/>
    </location>
</feature>
<keyword evidence="1" id="KW-0732">Signal</keyword>
<protein>
    <submittedName>
        <fullName evidence="2">Putative secreted salivary protein</fullName>
    </submittedName>
</protein>